<dbReference type="EMBL" id="MN740510">
    <property type="protein sequence ID" value="QHU30572.1"/>
    <property type="molecule type" value="Genomic_DNA"/>
</dbReference>
<dbReference type="AlphaFoldDB" id="A0A6C0LMT3"/>
<reference evidence="2" key="1">
    <citation type="journal article" date="2020" name="Nature">
        <title>Giant virus diversity and host interactions through global metagenomics.</title>
        <authorList>
            <person name="Schulz F."/>
            <person name="Roux S."/>
            <person name="Paez-Espino D."/>
            <person name="Jungbluth S."/>
            <person name="Walsh D.A."/>
            <person name="Denef V.J."/>
            <person name="McMahon K.D."/>
            <person name="Konstantinidis K.T."/>
            <person name="Eloe-Fadrosh E.A."/>
            <person name="Kyrpides N.C."/>
            <person name="Woyke T."/>
        </authorList>
    </citation>
    <scope>NUCLEOTIDE SEQUENCE</scope>
    <source>
        <strain evidence="2">GVMAG-M-3300027833-19</strain>
    </source>
</reference>
<keyword evidence="1" id="KW-0175">Coiled coil</keyword>
<proteinExistence type="predicted"/>
<dbReference type="Gene3D" id="1.10.287.1490">
    <property type="match status" value="1"/>
</dbReference>
<name>A0A6C0LMT3_9ZZZZ</name>
<protein>
    <submittedName>
        <fullName evidence="2">Uncharacterized protein</fullName>
    </submittedName>
</protein>
<evidence type="ECO:0000256" key="1">
    <source>
        <dbReference type="SAM" id="Coils"/>
    </source>
</evidence>
<organism evidence="2">
    <name type="scientific">viral metagenome</name>
    <dbReference type="NCBI Taxonomy" id="1070528"/>
    <lineage>
        <taxon>unclassified sequences</taxon>
        <taxon>metagenomes</taxon>
        <taxon>organismal metagenomes</taxon>
    </lineage>
</organism>
<evidence type="ECO:0000313" key="2">
    <source>
        <dbReference type="EMBL" id="QHU30572.1"/>
    </source>
</evidence>
<feature type="coiled-coil region" evidence="1">
    <location>
        <begin position="216"/>
        <end position="264"/>
    </location>
</feature>
<feature type="coiled-coil region" evidence="1">
    <location>
        <begin position="32"/>
        <end position="94"/>
    </location>
</feature>
<sequence>MPHSDFTSQEINDIDIISIGRLSSGIQGLPTIDSIQDEIIEIKSNISSIQEQGSIDRTKLNSLCTDNIQNKTKINQLCNDNKQIKCKIHSIEQKLNTCDNIGSDTCNNYDEQINDLCSKQNTCDNKIDNLCSKQNTCDNKIDNLCSKQNTCDNKIDNINNCLKDYCKKDNIDSCYESKINMIIEQKMCLEVSLLKNCLINMIESKMRTLYIKPEDINDINNRIHNMANNIVQLDQTNKTFQTWATNHENKINDLDGDYNNLKNTLLSSLLTQST</sequence>
<accession>A0A6C0LMT3</accession>